<dbReference type="Proteomes" id="UP000243180">
    <property type="component" value="Chromosome"/>
</dbReference>
<keyword evidence="4 9" id="KW-0812">Transmembrane</keyword>
<feature type="domain" description="ZipA C-terminal FtsZ-binding" evidence="12">
    <location>
        <begin position="242"/>
        <end position="372"/>
    </location>
</feature>
<dbReference type="InParanoid" id="A0A1B4XEW4"/>
<comment type="function">
    <text evidence="8">Essential cell division protein that stabilizes the FtsZ protofilaments by cross-linking them and that serves as a cytoplasmic membrane anchor for the Z ring. Also required for the recruitment to the septal ring of downstream cell division proteins.</text>
</comment>
<dbReference type="PANTHER" id="PTHR38685">
    <property type="entry name" value="CELL DIVISION PROTEIN ZIPA"/>
    <property type="match status" value="1"/>
</dbReference>
<reference evidence="13 14" key="1">
    <citation type="submission" date="2015-05" db="EMBL/GenBank/DDBJ databases">
        <title>Complete genome sequence of a sulfur-oxidizing gammaproteobacterium strain HA5.</title>
        <authorList>
            <person name="Miura A."/>
            <person name="Kojima H."/>
            <person name="Fukui M."/>
        </authorList>
    </citation>
    <scope>NUCLEOTIDE SEQUENCE [LARGE SCALE GENOMIC DNA]</scope>
    <source>
        <strain evidence="13 14">HA5</strain>
    </source>
</reference>
<comment type="similarity">
    <text evidence="8">Belongs to the ZipA family.</text>
</comment>
<dbReference type="AlphaFoldDB" id="A0A1B4XEW4"/>
<evidence type="ECO:0000256" key="7">
    <source>
        <dbReference type="ARBA" id="ARBA00023306"/>
    </source>
</evidence>
<proteinExistence type="inferred from homology"/>
<accession>A0A1B4XEW4</accession>
<evidence type="ECO:0000256" key="1">
    <source>
        <dbReference type="ARBA" id="ARBA00022475"/>
    </source>
</evidence>
<dbReference type="SMART" id="SM00771">
    <property type="entry name" value="ZipA_C"/>
    <property type="match status" value="1"/>
</dbReference>
<keyword evidence="7 8" id="KW-0131">Cell cycle</keyword>
<dbReference type="RefSeq" id="WP_096360213.1">
    <property type="nucleotide sequence ID" value="NZ_AP014879.1"/>
</dbReference>
<evidence type="ECO:0000256" key="5">
    <source>
        <dbReference type="ARBA" id="ARBA00022989"/>
    </source>
</evidence>
<keyword evidence="6 9" id="KW-0472">Membrane</keyword>
<keyword evidence="2 9" id="KW-0997">Cell inner membrane</keyword>
<organism evidence="13 14">
    <name type="scientific">Sulfuricaulis limicola</name>
    <dbReference type="NCBI Taxonomy" id="1620215"/>
    <lineage>
        <taxon>Bacteria</taxon>
        <taxon>Pseudomonadati</taxon>
        <taxon>Pseudomonadota</taxon>
        <taxon>Gammaproteobacteria</taxon>
        <taxon>Acidiferrobacterales</taxon>
        <taxon>Acidiferrobacteraceae</taxon>
        <taxon>Sulfuricaulis</taxon>
    </lineage>
</organism>
<evidence type="ECO:0000256" key="6">
    <source>
        <dbReference type="ARBA" id="ARBA00023136"/>
    </source>
</evidence>
<evidence type="ECO:0000313" key="13">
    <source>
        <dbReference type="EMBL" id="BAV33341.1"/>
    </source>
</evidence>
<dbReference type="GO" id="GO:0000917">
    <property type="term" value="P:division septum assembly"/>
    <property type="evidence" value="ECO:0007669"/>
    <property type="project" value="TreeGrafter"/>
</dbReference>
<dbReference type="KEGG" id="slim:SCL_1026"/>
<evidence type="ECO:0000259" key="12">
    <source>
        <dbReference type="SMART" id="SM00771"/>
    </source>
</evidence>
<dbReference type="GO" id="GO:0032153">
    <property type="term" value="C:cell division site"/>
    <property type="evidence" value="ECO:0007669"/>
    <property type="project" value="TreeGrafter"/>
</dbReference>
<sequence length="401" mass="44771">MNLQFALLFIGIVIVAVVALTAYDMSRLRRPRPRSEVHLGDFPEDRAPIRPNLPDATREEGGEKFLRSDLDVTLREKPRAEVLRKEIRVLEEMATMPLNLKPGLQRRLRPRAEPGRQYLPDEKIDFVIDLPGEGPVMRDAALSVYKQNEYNLNKPRHLYGRHHRTERWSDLELDPGTTEYDDLKLVIQLTDPRGPIDESELNAFMQIGLKLADTLARPTKLPETFEAGMERAAALQGFCDTYDVIAGIHVVPASTPSFAGRAIEMAARQAGMELGARNMFHMKNEIAPGGRHLFSLANLDEPSAFDPAAWDSFVTDGLSLFMSVPCAFQPGVAFDRMVAAARMIADTLGGSLQDQNRRPLTDKGIAVIHHQIEEIEEKMRAFGIPPGSETALKLFNEAATP</sequence>
<keyword evidence="5 11" id="KW-1133">Transmembrane helix</keyword>
<evidence type="ECO:0000256" key="2">
    <source>
        <dbReference type="ARBA" id="ARBA00022519"/>
    </source>
</evidence>
<evidence type="ECO:0000256" key="9">
    <source>
        <dbReference type="RuleBase" id="RU003613"/>
    </source>
</evidence>
<dbReference type="Pfam" id="PF04354">
    <property type="entry name" value="ZipA_C"/>
    <property type="match status" value="1"/>
</dbReference>
<comment type="subcellular location">
    <subcellularLocation>
        <location evidence="9">Cell inner membrane</location>
        <topology evidence="9">Single-pass type I membrane protein</topology>
    </subcellularLocation>
</comment>
<dbReference type="EMBL" id="AP014879">
    <property type="protein sequence ID" value="BAV33341.1"/>
    <property type="molecule type" value="Genomic_DNA"/>
</dbReference>
<name>A0A1B4XEW4_9GAMM</name>
<protein>
    <recommendedName>
        <fullName evidence="8">Cell division protein ZipA</fullName>
    </recommendedName>
</protein>
<evidence type="ECO:0000256" key="10">
    <source>
        <dbReference type="SAM" id="MobiDB-lite"/>
    </source>
</evidence>
<dbReference type="PANTHER" id="PTHR38685:SF1">
    <property type="entry name" value="CELL DIVISION PROTEIN ZIPA"/>
    <property type="match status" value="1"/>
</dbReference>
<evidence type="ECO:0000256" key="8">
    <source>
        <dbReference type="RuleBase" id="RU003612"/>
    </source>
</evidence>
<gene>
    <name evidence="13" type="ORF">SCL_1026</name>
</gene>
<keyword evidence="14" id="KW-1185">Reference proteome</keyword>
<dbReference type="InterPro" id="IPR011919">
    <property type="entry name" value="Cell_div_ZipA"/>
</dbReference>
<evidence type="ECO:0000313" key="14">
    <source>
        <dbReference type="Proteomes" id="UP000243180"/>
    </source>
</evidence>
<dbReference type="GO" id="GO:0005886">
    <property type="term" value="C:plasma membrane"/>
    <property type="evidence" value="ECO:0007669"/>
    <property type="project" value="UniProtKB-SubCell"/>
</dbReference>
<dbReference type="SUPFAM" id="SSF64383">
    <property type="entry name" value="Cell-division protein ZipA, C-terminal domain"/>
    <property type="match status" value="1"/>
</dbReference>
<dbReference type="InterPro" id="IPR007449">
    <property type="entry name" value="ZipA_FtsZ-bd_C"/>
</dbReference>
<dbReference type="Gene3D" id="3.30.1400.10">
    <property type="entry name" value="ZipA, C-terminal FtsZ-binding domain"/>
    <property type="match status" value="1"/>
</dbReference>
<feature type="compositionally biased region" description="Basic and acidic residues" evidence="10">
    <location>
        <begin position="35"/>
        <end position="48"/>
    </location>
</feature>
<dbReference type="OrthoDB" id="7060465at2"/>
<evidence type="ECO:0000256" key="4">
    <source>
        <dbReference type="ARBA" id="ARBA00022692"/>
    </source>
</evidence>
<feature type="region of interest" description="Disordered" evidence="10">
    <location>
        <begin position="35"/>
        <end position="58"/>
    </location>
</feature>
<keyword evidence="1 9" id="KW-1003">Cell membrane</keyword>
<evidence type="ECO:0000256" key="3">
    <source>
        <dbReference type="ARBA" id="ARBA00022618"/>
    </source>
</evidence>
<keyword evidence="3 8" id="KW-0132">Cell division</keyword>
<dbReference type="InterPro" id="IPR036765">
    <property type="entry name" value="ZipA_FtsZ-bd_C_sf"/>
</dbReference>
<evidence type="ECO:0000256" key="11">
    <source>
        <dbReference type="SAM" id="Phobius"/>
    </source>
</evidence>
<feature type="transmembrane region" description="Helical" evidence="11">
    <location>
        <begin position="6"/>
        <end position="25"/>
    </location>
</feature>